<gene>
    <name evidence="5" type="ORF">GCM10022223_65290</name>
</gene>
<dbReference type="SMART" id="SM00382">
    <property type="entry name" value="AAA"/>
    <property type="match status" value="1"/>
</dbReference>
<dbReference type="Pfam" id="PF00005">
    <property type="entry name" value="ABC_tran"/>
    <property type="match status" value="1"/>
</dbReference>
<dbReference type="EMBL" id="BAAAZO010000012">
    <property type="protein sequence ID" value="GAA3637343.1"/>
    <property type="molecule type" value="Genomic_DNA"/>
</dbReference>
<proteinExistence type="predicted"/>
<dbReference type="InterPro" id="IPR050166">
    <property type="entry name" value="ABC_transporter_ATP-bind"/>
</dbReference>
<dbReference type="InterPro" id="IPR003593">
    <property type="entry name" value="AAA+_ATPase"/>
</dbReference>
<keyword evidence="2" id="KW-0547">Nucleotide-binding</keyword>
<evidence type="ECO:0000313" key="5">
    <source>
        <dbReference type="EMBL" id="GAA3637343.1"/>
    </source>
</evidence>
<dbReference type="SUPFAM" id="SSF52540">
    <property type="entry name" value="P-loop containing nucleoside triphosphate hydrolases"/>
    <property type="match status" value="1"/>
</dbReference>
<keyword evidence="6" id="KW-1185">Reference proteome</keyword>
<protein>
    <submittedName>
        <fullName evidence="5">ABC transporter ATP-binding protein</fullName>
    </submittedName>
</protein>
<dbReference type="CDD" id="cd03293">
    <property type="entry name" value="ABC_NrtD_SsuB_transporters"/>
    <property type="match status" value="1"/>
</dbReference>
<dbReference type="PROSITE" id="PS00211">
    <property type="entry name" value="ABC_TRANSPORTER_1"/>
    <property type="match status" value="1"/>
</dbReference>
<keyword evidence="3 5" id="KW-0067">ATP-binding</keyword>
<dbReference type="InterPro" id="IPR003439">
    <property type="entry name" value="ABC_transporter-like_ATP-bd"/>
</dbReference>
<dbReference type="InterPro" id="IPR017871">
    <property type="entry name" value="ABC_transporter-like_CS"/>
</dbReference>
<evidence type="ECO:0000256" key="1">
    <source>
        <dbReference type="ARBA" id="ARBA00022448"/>
    </source>
</evidence>
<evidence type="ECO:0000313" key="6">
    <source>
        <dbReference type="Proteomes" id="UP001501074"/>
    </source>
</evidence>
<feature type="domain" description="ABC transporter" evidence="4">
    <location>
        <begin position="13"/>
        <end position="244"/>
    </location>
</feature>
<dbReference type="RefSeq" id="WP_231481593.1">
    <property type="nucleotide sequence ID" value="NZ_BAAAZO010000012.1"/>
</dbReference>
<evidence type="ECO:0000256" key="2">
    <source>
        <dbReference type="ARBA" id="ARBA00022741"/>
    </source>
</evidence>
<evidence type="ECO:0000259" key="4">
    <source>
        <dbReference type="PROSITE" id="PS50893"/>
    </source>
</evidence>
<dbReference type="PANTHER" id="PTHR42788">
    <property type="entry name" value="TAURINE IMPORT ATP-BINDING PROTEIN-RELATED"/>
    <property type="match status" value="1"/>
</dbReference>
<evidence type="ECO:0000256" key="3">
    <source>
        <dbReference type="ARBA" id="ARBA00022840"/>
    </source>
</evidence>
<keyword evidence="1" id="KW-0813">Transport</keyword>
<name>A0ABP7AP54_9ACTN</name>
<comment type="caution">
    <text evidence="5">The sequence shown here is derived from an EMBL/GenBank/DDBJ whole genome shotgun (WGS) entry which is preliminary data.</text>
</comment>
<reference evidence="6" key="1">
    <citation type="journal article" date="2019" name="Int. J. Syst. Evol. Microbiol.">
        <title>The Global Catalogue of Microorganisms (GCM) 10K type strain sequencing project: providing services to taxonomists for standard genome sequencing and annotation.</title>
        <authorList>
            <consortium name="The Broad Institute Genomics Platform"/>
            <consortium name="The Broad Institute Genome Sequencing Center for Infectious Disease"/>
            <person name="Wu L."/>
            <person name="Ma J."/>
        </authorList>
    </citation>
    <scope>NUCLEOTIDE SEQUENCE [LARGE SCALE GENOMIC DNA]</scope>
    <source>
        <strain evidence="6">JCM 16902</strain>
    </source>
</reference>
<organism evidence="5 6">
    <name type="scientific">Kineosporia mesophila</name>
    <dbReference type="NCBI Taxonomy" id="566012"/>
    <lineage>
        <taxon>Bacteria</taxon>
        <taxon>Bacillati</taxon>
        <taxon>Actinomycetota</taxon>
        <taxon>Actinomycetes</taxon>
        <taxon>Kineosporiales</taxon>
        <taxon>Kineosporiaceae</taxon>
        <taxon>Kineosporia</taxon>
    </lineage>
</organism>
<dbReference type="Proteomes" id="UP001501074">
    <property type="component" value="Unassembled WGS sequence"/>
</dbReference>
<sequence>MSEGTTPDVTSGITLEGLGKTFRMGRKTVTALDNADLKTEQGSFLTLLGPSGCGKSTILRILAGLETPTTGRALVHGETPQQLRGRHHLGIAFQDSALLPWRSVRTNIRLPLEISGLKADPDYIDELIELVGLTGFEKARPAQLSGGMRQRVSIARALVVKPSVLLLDEPFGALDDMTRQRLNLELLRIWTQKPATTLMVTHGVAEAVFLSDVVAVMSPRPGRILELVPVDLPRPRTPEMMRTPEFHAIHDRLSDLLFGQGGAAMGAE</sequence>
<dbReference type="GO" id="GO:0005524">
    <property type="term" value="F:ATP binding"/>
    <property type="evidence" value="ECO:0007669"/>
    <property type="project" value="UniProtKB-KW"/>
</dbReference>
<accession>A0ABP7AP54</accession>
<dbReference type="PANTHER" id="PTHR42788:SF13">
    <property type="entry name" value="ALIPHATIC SULFONATES IMPORT ATP-BINDING PROTEIN SSUB"/>
    <property type="match status" value="1"/>
</dbReference>
<dbReference type="Gene3D" id="3.40.50.300">
    <property type="entry name" value="P-loop containing nucleotide triphosphate hydrolases"/>
    <property type="match status" value="1"/>
</dbReference>
<dbReference type="InterPro" id="IPR027417">
    <property type="entry name" value="P-loop_NTPase"/>
</dbReference>
<dbReference type="PROSITE" id="PS50893">
    <property type="entry name" value="ABC_TRANSPORTER_2"/>
    <property type="match status" value="1"/>
</dbReference>